<evidence type="ECO:0000313" key="2">
    <source>
        <dbReference type="EMBL" id="OEG00303.1"/>
    </source>
</evidence>
<keyword evidence="1" id="KW-0812">Transmembrane</keyword>
<dbReference type="GO" id="GO:0051301">
    <property type="term" value="P:cell division"/>
    <property type="evidence" value="ECO:0007669"/>
    <property type="project" value="InterPro"/>
</dbReference>
<dbReference type="OrthoDB" id="2991180at2"/>
<dbReference type="AlphaFoldDB" id="A0A1D2YXC6"/>
<dbReference type="Pfam" id="PF04977">
    <property type="entry name" value="DivIC"/>
    <property type="match status" value="1"/>
</dbReference>
<dbReference type="EMBL" id="MIJF01000003">
    <property type="protein sequence ID" value="OEG00303.1"/>
    <property type="molecule type" value="Genomic_DNA"/>
</dbReference>
<proteinExistence type="predicted"/>
<keyword evidence="1" id="KW-1133">Transmembrane helix</keyword>
<keyword evidence="3" id="KW-1185">Reference proteome</keyword>
<dbReference type="InterPro" id="IPR039076">
    <property type="entry name" value="DivIC"/>
</dbReference>
<evidence type="ECO:0000256" key="1">
    <source>
        <dbReference type="SAM" id="Phobius"/>
    </source>
</evidence>
<evidence type="ECO:0000313" key="3">
    <source>
        <dbReference type="Proteomes" id="UP000243739"/>
    </source>
</evidence>
<dbReference type="RefSeq" id="WP_069655839.1">
    <property type="nucleotide sequence ID" value="NZ_MIJF01000003.1"/>
</dbReference>
<dbReference type="Proteomes" id="UP000243739">
    <property type="component" value="Unassembled WGS sequence"/>
</dbReference>
<accession>A0A1D2YXC6</accession>
<reference evidence="2 3" key="1">
    <citation type="submission" date="2016-09" db="EMBL/GenBank/DDBJ databases">
        <title>Draft genome sequence for the type strain of Vulcanibacillus modesticaldus BR, a strictly anaerobic, moderately thermophilic, and nitrate-reducing bacterium from deep sea-hydrothermal vents of the Mid-Atlantic Ridge.</title>
        <authorList>
            <person name="Abin C.A."/>
            <person name="Hollibaugh J.T."/>
        </authorList>
    </citation>
    <scope>NUCLEOTIDE SEQUENCE [LARGE SCALE GENOMIC DNA]</scope>
    <source>
        <strain evidence="2 3">BR</strain>
    </source>
</reference>
<comment type="caution">
    <text evidence="2">The sequence shown here is derived from an EMBL/GenBank/DDBJ whole genome shotgun (WGS) entry which is preliminary data.</text>
</comment>
<dbReference type="STRING" id="337097.BHF71_05205"/>
<name>A0A1D2YXC6_9BACI</name>
<dbReference type="PANTHER" id="PTHR40027:SF1">
    <property type="entry name" value="CELL DIVISION PROTEIN DIVIC"/>
    <property type="match status" value="1"/>
</dbReference>
<dbReference type="InterPro" id="IPR007060">
    <property type="entry name" value="FtsL/DivIC"/>
</dbReference>
<organism evidence="2 3">
    <name type="scientific">Vulcanibacillus modesticaldus</name>
    <dbReference type="NCBI Taxonomy" id="337097"/>
    <lineage>
        <taxon>Bacteria</taxon>
        <taxon>Bacillati</taxon>
        <taxon>Bacillota</taxon>
        <taxon>Bacilli</taxon>
        <taxon>Bacillales</taxon>
        <taxon>Bacillaceae</taxon>
        <taxon>Vulcanibacillus</taxon>
    </lineage>
</organism>
<keyword evidence="1" id="KW-0472">Membrane</keyword>
<evidence type="ECO:0008006" key="4">
    <source>
        <dbReference type="Google" id="ProtNLM"/>
    </source>
</evidence>
<gene>
    <name evidence="2" type="ORF">BHF71_05205</name>
</gene>
<feature type="transmembrane region" description="Helical" evidence="1">
    <location>
        <begin position="21"/>
        <end position="41"/>
    </location>
</feature>
<dbReference type="PANTHER" id="PTHR40027">
    <property type="entry name" value="CELL DIVISION PROTEIN DIVIC"/>
    <property type="match status" value="1"/>
</dbReference>
<sequence>MQVKKHNLSKINNPSKKRIKGILLILAAFSLWAIFTVYHQWQDISEIKGKLVELKKEEQRVLTIKNDLEKKAQLLQNKDYIAELARKYYFLSKPGEIIIISLEE</sequence>
<protein>
    <recommendedName>
        <fullName evidence="4">Septum formation initiator</fullName>
    </recommendedName>
</protein>